<organism evidence="4 5">
    <name type="scientific">Urochloa decumbens</name>
    <dbReference type="NCBI Taxonomy" id="240449"/>
    <lineage>
        <taxon>Eukaryota</taxon>
        <taxon>Viridiplantae</taxon>
        <taxon>Streptophyta</taxon>
        <taxon>Embryophyta</taxon>
        <taxon>Tracheophyta</taxon>
        <taxon>Spermatophyta</taxon>
        <taxon>Magnoliopsida</taxon>
        <taxon>Liliopsida</taxon>
        <taxon>Poales</taxon>
        <taxon>Poaceae</taxon>
        <taxon>PACMAD clade</taxon>
        <taxon>Panicoideae</taxon>
        <taxon>Panicodae</taxon>
        <taxon>Paniceae</taxon>
        <taxon>Melinidinae</taxon>
        <taxon>Urochloa</taxon>
    </lineage>
</organism>
<dbReference type="PROSITE" id="PS50097">
    <property type="entry name" value="BTB"/>
    <property type="match status" value="1"/>
</dbReference>
<dbReference type="InterPro" id="IPR045005">
    <property type="entry name" value="BPM1-6"/>
</dbReference>
<accession>A0ABC9DJ76</accession>
<name>A0ABC9DJ76_9POAL</name>
<dbReference type="CDD" id="cd00121">
    <property type="entry name" value="MATH"/>
    <property type="match status" value="1"/>
</dbReference>
<dbReference type="CDD" id="cd18280">
    <property type="entry name" value="BTB_POZ_BPM_plant"/>
    <property type="match status" value="1"/>
</dbReference>
<dbReference type="InterPro" id="IPR002083">
    <property type="entry name" value="MATH/TRAF_dom"/>
</dbReference>
<dbReference type="Proteomes" id="UP001497457">
    <property type="component" value="Chromosome 33rd"/>
</dbReference>
<dbReference type="AlphaFoldDB" id="A0ABC9DJ76"/>
<dbReference type="SUPFAM" id="SSF54695">
    <property type="entry name" value="POZ domain"/>
    <property type="match status" value="1"/>
</dbReference>
<dbReference type="PANTHER" id="PTHR26379">
    <property type="entry name" value="BTB/POZ AND MATH DOMAIN-CONTAINING PROTEIN 1"/>
    <property type="match status" value="1"/>
</dbReference>
<dbReference type="Gene3D" id="3.30.710.10">
    <property type="entry name" value="Potassium Channel Kv1.1, Chain A"/>
    <property type="match status" value="1"/>
</dbReference>
<dbReference type="InterPro" id="IPR011333">
    <property type="entry name" value="SKP1/BTB/POZ_sf"/>
</dbReference>
<dbReference type="SUPFAM" id="SSF49599">
    <property type="entry name" value="TRAF domain-like"/>
    <property type="match status" value="1"/>
</dbReference>
<dbReference type="Pfam" id="PF24570">
    <property type="entry name" value="BACK_BPM_SPOP"/>
    <property type="match status" value="1"/>
</dbReference>
<sequence length="379" mass="41957">MEPGCTNLTDAVRSVHHLKINGYSATASIGSMKAKWIVDGYEWEIKFYYAYERLQWNGRRRPVSTSTWAAVTLSLLTEPRDSDVTASLSCRLVDPSGDHGPSEETVISKVFYHPQDDYQIQFVSLELKNYKHRAFLKDDSLTIECTITVVQELPEAVIADKKQNEPLPVPSSDLHQHFGELLKSQKGADITFDVSGESFAAHKLVLAARSLVFMAEFFGAMEESVAIKNEITERERIFALRAKRSSRSVVIEDMEAAVFKAMLHFIYIDTVPELDEDPDAAEHVDEEPEAVGAVMAQHLLAAADRYGLQRLKVICERKLSGGIGVNTASTTLALAEQHNCSLLRAKCVEFITASPETLDAVVETEGVQASGGQLPLCVH</sequence>
<proteinExistence type="inferred from homology"/>
<evidence type="ECO:0000313" key="4">
    <source>
        <dbReference type="EMBL" id="CAL5039879.1"/>
    </source>
</evidence>
<comment type="pathway">
    <text evidence="1">Protein modification; protein ubiquitination.</text>
</comment>
<evidence type="ECO:0000259" key="3">
    <source>
        <dbReference type="PROSITE" id="PS50097"/>
    </source>
</evidence>
<feature type="domain" description="BTB" evidence="3">
    <location>
        <begin position="188"/>
        <end position="275"/>
    </location>
</feature>
<dbReference type="Gene3D" id="6.10.250.3030">
    <property type="match status" value="1"/>
</dbReference>
<dbReference type="PANTHER" id="PTHR26379:SF180">
    <property type="entry name" value="TRAF TRANSCRIPTION FACTOR"/>
    <property type="match status" value="1"/>
</dbReference>
<dbReference type="InterPro" id="IPR008974">
    <property type="entry name" value="TRAF-like"/>
</dbReference>
<reference evidence="5" key="1">
    <citation type="submission" date="2024-06" db="EMBL/GenBank/DDBJ databases">
        <authorList>
            <person name="Ryan C."/>
        </authorList>
    </citation>
    <scope>NUCLEOTIDE SEQUENCE [LARGE SCALE GENOMIC DNA]</scope>
</reference>
<dbReference type="EMBL" id="OZ075143">
    <property type="protein sequence ID" value="CAL5039879.1"/>
    <property type="molecule type" value="Genomic_DNA"/>
</dbReference>
<dbReference type="SMART" id="SM00225">
    <property type="entry name" value="BTB"/>
    <property type="match status" value="1"/>
</dbReference>
<dbReference type="InterPro" id="IPR056423">
    <property type="entry name" value="BACK_BPM_SPOP"/>
</dbReference>
<reference evidence="4 5" key="2">
    <citation type="submission" date="2024-10" db="EMBL/GenBank/DDBJ databases">
        <authorList>
            <person name="Ryan C."/>
        </authorList>
    </citation>
    <scope>NUCLEOTIDE SEQUENCE [LARGE SCALE GENOMIC DNA]</scope>
</reference>
<keyword evidence="5" id="KW-1185">Reference proteome</keyword>
<protein>
    <recommendedName>
        <fullName evidence="3">BTB domain-containing protein</fullName>
    </recommendedName>
</protein>
<evidence type="ECO:0000256" key="1">
    <source>
        <dbReference type="ARBA" id="ARBA00004906"/>
    </source>
</evidence>
<evidence type="ECO:0000313" key="5">
    <source>
        <dbReference type="Proteomes" id="UP001497457"/>
    </source>
</evidence>
<evidence type="ECO:0000256" key="2">
    <source>
        <dbReference type="ARBA" id="ARBA00010846"/>
    </source>
</evidence>
<comment type="similarity">
    <text evidence="2">Belongs to the Tdpoz family.</text>
</comment>
<dbReference type="Gene3D" id="2.60.210.10">
    <property type="entry name" value="Apoptosis, Tumor Necrosis Factor Receptor Associated Protein 2, Chain A"/>
    <property type="match status" value="1"/>
</dbReference>
<dbReference type="Pfam" id="PF00651">
    <property type="entry name" value="BTB"/>
    <property type="match status" value="1"/>
</dbReference>
<dbReference type="InterPro" id="IPR000210">
    <property type="entry name" value="BTB/POZ_dom"/>
</dbReference>
<gene>
    <name evidence="4" type="ORF">URODEC1_LOCUS85787</name>
</gene>